<keyword evidence="2" id="KW-0732">Signal</keyword>
<evidence type="ECO:0000313" key="5">
    <source>
        <dbReference type="Proteomes" id="UP001417504"/>
    </source>
</evidence>
<dbReference type="PANTHER" id="PTHR33491">
    <property type="entry name" value="OSJNBA0016N04.9 PROTEIN"/>
    <property type="match status" value="1"/>
</dbReference>
<dbReference type="GO" id="GO:0030247">
    <property type="term" value="F:polysaccharide binding"/>
    <property type="evidence" value="ECO:0007669"/>
    <property type="project" value="InterPro"/>
</dbReference>
<dbReference type="Pfam" id="PF13947">
    <property type="entry name" value="GUB_WAK_bind"/>
    <property type="match status" value="1"/>
</dbReference>
<dbReference type="AlphaFoldDB" id="A0AAP0I8U5"/>
<evidence type="ECO:0000256" key="2">
    <source>
        <dbReference type="ARBA" id="ARBA00022729"/>
    </source>
</evidence>
<protein>
    <recommendedName>
        <fullName evidence="3">Wall-associated receptor kinase galacturonan-binding domain-containing protein</fullName>
    </recommendedName>
</protein>
<evidence type="ECO:0000256" key="1">
    <source>
        <dbReference type="ARBA" id="ARBA00004167"/>
    </source>
</evidence>
<comment type="subcellular location">
    <subcellularLocation>
        <location evidence="1">Membrane</location>
        <topology evidence="1">Single-pass membrane protein</topology>
    </subcellularLocation>
</comment>
<dbReference type="Proteomes" id="UP001417504">
    <property type="component" value="Unassembled WGS sequence"/>
</dbReference>
<sequence length="303" mass="32767">MKMQRINHGNPRDFGHLFSTIDSSSDSDKLWSVSIADDELQFPFYGCQEKCGGLKISYPFGIGEGCFFPGFQVICKQDTPYLAGSDFEVVEVSQGEVRVKSDKFTATACLTEPLGNGSKIEFAKDGPFTICDRSNSFTAVGCNALGKVFDVNDADTIKLECRSTCPTRGTMENGICTGFGCCQVPLPRIQNSMLIFAGSGVGEAPGLPSSNCSRVFVMEAGSYNFIVSDAWNFNGSEKFPVKLNWTIKAGHCEVDGTVNQGICGVNSYCEQSKSDINPGYLCKCLQGYEGNPYLNGSRGCHGE</sequence>
<evidence type="ECO:0000313" key="4">
    <source>
        <dbReference type="EMBL" id="KAK9110703.1"/>
    </source>
</evidence>
<dbReference type="GO" id="GO:0016020">
    <property type="term" value="C:membrane"/>
    <property type="evidence" value="ECO:0007669"/>
    <property type="project" value="UniProtKB-SubCell"/>
</dbReference>
<proteinExistence type="predicted"/>
<dbReference type="EMBL" id="JBBNAE010000007">
    <property type="protein sequence ID" value="KAK9110703.1"/>
    <property type="molecule type" value="Genomic_DNA"/>
</dbReference>
<reference evidence="4 5" key="1">
    <citation type="submission" date="2024-01" db="EMBL/GenBank/DDBJ databases">
        <title>Genome assemblies of Stephania.</title>
        <authorList>
            <person name="Yang L."/>
        </authorList>
    </citation>
    <scope>NUCLEOTIDE SEQUENCE [LARGE SCALE GENOMIC DNA]</scope>
    <source>
        <strain evidence="4">QJT</strain>
        <tissue evidence="4">Leaf</tissue>
    </source>
</reference>
<comment type="caution">
    <text evidence="4">The sequence shown here is derived from an EMBL/GenBank/DDBJ whole genome shotgun (WGS) entry which is preliminary data.</text>
</comment>
<keyword evidence="5" id="KW-1185">Reference proteome</keyword>
<gene>
    <name evidence="4" type="ORF">Sjap_018763</name>
</gene>
<name>A0AAP0I8U5_9MAGN</name>
<dbReference type="InterPro" id="IPR025287">
    <property type="entry name" value="WAK_GUB"/>
</dbReference>
<feature type="domain" description="Wall-associated receptor kinase galacturonan-binding" evidence="3">
    <location>
        <begin position="47"/>
        <end position="96"/>
    </location>
</feature>
<evidence type="ECO:0000259" key="3">
    <source>
        <dbReference type="Pfam" id="PF13947"/>
    </source>
</evidence>
<accession>A0AAP0I8U5</accession>
<organism evidence="4 5">
    <name type="scientific">Stephania japonica</name>
    <dbReference type="NCBI Taxonomy" id="461633"/>
    <lineage>
        <taxon>Eukaryota</taxon>
        <taxon>Viridiplantae</taxon>
        <taxon>Streptophyta</taxon>
        <taxon>Embryophyta</taxon>
        <taxon>Tracheophyta</taxon>
        <taxon>Spermatophyta</taxon>
        <taxon>Magnoliopsida</taxon>
        <taxon>Ranunculales</taxon>
        <taxon>Menispermaceae</taxon>
        <taxon>Menispermoideae</taxon>
        <taxon>Cissampelideae</taxon>
        <taxon>Stephania</taxon>
    </lineage>
</organism>